<dbReference type="Pfam" id="PF00085">
    <property type="entry name" value="Thioredoxin"/>
    <property type="match status" value="1"/>
</dbReference>
<evidence type="ECO:0000256" key="1">
    <source>
        <dbReference type="ARBA" id="ARBA00008987"/>
    </source>
</evidence>
<dbReference type="InterPro" id="IPR036249">
    <property type="entry name" value="Thioredoxin-like_sf"/>
</dbReference>
<evidence type="ECO:0000256" key="2">
    <source>
        <dbReference type="ARBA" id="ARBA00023157"/>
    </source>
</evidence>
<dbReference type="SUPFAM" id="SSF52833">
    <property type="entry name" value="Thioredoxin-like"/>
    <property type="match status" value="1"/>
</dbReference>
<evidence type="ECO:0000256" key="3">
    <source>
        <dbReference type="ARBA" id="ARBA00023284"/>
    </source>
</evidence>
<keyword evidence="6" id="KW-1185">Reference proteome</keyword>
<keyword evidence="5" id="KW-0413">Isomerase</keyword>
<name>A0ABT9ZJD1_9BACI</name>
<dbReference type="PROSITE" id="PS51352">
    <property type="entry name" value="THIOREDOXIN_2"/>
    <property type="match status" value="1"/>
</dbReference>
<dbReference type="GO" id="GO:0016853">
    <property type="term" value="F:isomerase activity"/>
    <property type="evidence" value="ECO:0007669"/>
    <property type="project" value="UniProtKB-KW"/>
</dbReference>
<dbReference type="Proteomes" id="UP001234495">
    <property type="component" value="Unassembled WGS sequence"/>
</dbReference>
<dbReference type="PANTHER" id="PTHR45663">
    <property type="entry name" value="GEO12009P1"/>
    <property type="match status" value="1"/>
</dbReference>
<dbReference type="InterPro" id="IPR013766">
    <property type="entry name" value="Thioredoxin_domain"/>
</dbReference>
<keyword evidence="3" id="KW-0676">Redox-active center</keyword>
<comment type="caution">
    <text evidence="5">The sequence shown here is derived from an EMBL/GenBank/DDBJ whole genome shotgun (WGS) entry which is preliminary data.</text>
</comment>
<keyword evidence="2" id="KW-1015">Disulfide bond</keyword>
<sequence length="155" mass="17484">MKKILIFGGIIVLLFASLGIMTTYQKNKQAEGNVYGTNNLKSSTVDLLDDPNYQNIILPDELDEKLANKEEVIVYFFSPECVHCKNATPELMPAAEDVGVKIEQYNVLEFEQAWTEFNIESTPTLIHFKDGKEVARTKGANTKEGYTSILTEWKS</sequence>
<gene>
    <name evidence="5" type="ORF">J2S19_003677</name>
</gene>
<dbReference type="Gene3D" id="3.40.30.10">
    <property type="entry name" value="Glutaredoxin"/>
    <property type="match status" value="1"/>
</dbReference>
<accession>A0ABT9ZJD1</accession>
<dbReference type="PANTHER" id="PTHR45663:SF11">
    <property type="entry name" value="GEO12009P1"/>
    <property type="match status" value="1"/>
</dbReference>
<organism evidence="5 6">
    <name type="scientific">Metabacillus malikii</name>
    <dbReference type="NCBI Taxonomy" id="1504265"/>
    <lineage>
        <taxon>Bacteria</taxon>
        <taxon>Bacillati</taxon>
        <taxon>Bacillota</taxon>
        <taxon>Bacilli</taxon>
        <taxon>Bacillales</taxon>
        <taxon>Bacillaceae</taxon>
        <taxon>Metabacillus</taxon>
    </lineage>
</organism>
<dbReference type="RefSeq" id="WP_307344369.1">
    <property type="nucleotide sequence ID" value="NZ_JAUSUD010000020.1"/>
</dbReference>
<comment type="similarity">
    <text evidence="1">Belongs to the thioredoxin family.</text>
</comment>
<feature type="domain" description="Thioredoxin" evidence="4">
    <location>
        <begin position="16"/>
        <end position="155"/>
    </location>
</feature>
<dbReference type="EMBL" id="JAUSUD010000020">
    <property type="protein sequence ID" value="MDQ0232367.1"/>
    <property type="molecule type" value="Genomic_DNA"/>
</dbReference>
<evidence type="ECO:0000259" key="4">
    <source>
        <dbReference type="PROSITE" id="PS51352"/>
    </source>
</evidence>
<reference evidence="5 6" key="1">
    <citation type="submission" date="2023-07" db="EMBL/GenBank/DDBJ databases">
        <title>Genomic Encyclopedia of Type Strains, Phase IV (KMG-IV): sequencing the most valuable type-strain genomes for metagenomic binning, comparative biology and taxonomic classification.</title>
        <authorList>
            <person name="Goeker M."/>
        </authorList>
    </citation>
    <scope>NUCLEOTIDE SEQUENCE [LARGE SCALE GENOMIC DNA]</scope>
    <source>
        <strain evidence="5 6">DSM 29005</strain>
    </source>
</reference>
<evidence type="ECO:0000313" key="6">
    <source>
        <dbReference type="Proteomes" id="UP001234495"/>
    </source>
</evidence>
<dbReference type="CDD" id="cd02947">
    <property type="entry name" value="TRX_family"/>
    <property type="match status" value="1"/>
</dbReference>
<proteinExistence type="inferred from homology"/>
<evidence type="ECO:0000313" key="5">
    <source>
        <dbReference type="EMBL" id="MDQ0232367.1"/>
    </source>
</evidence>
<protein>
    <submittedName>
        <fullName evidence="5">Thiol-disulfide isomerase/thioredoxin</fullName>
    </submittedName>
</protein>